<dbReference type="EMBL" id="KE525347">
    <property type="protein sequence ID" value="KFB50189.1"/>
    <property type="molecule type" value="Genomic_DNA"/>
</dbReference>
<dbReference type="EnsemblMetazoa" id="ASIC018254-RA">
    <property type="protein sequence ID" value="ASIC018254-PA"/>
    <property type="gene ID" value="ASIC018254"/>
</dbReference>
<proteinExistence type="predicted"/>
<name>A0A084WIZ5_ANOSI</name>
<gene>
    <name evidence="1" type="ORF">ZHAS_00018254</name>
</gene>
<reference evidence="2" key="2">
    <citation type="submission" date="2020-05" db="UniProtKB">
        <authorList>
            <consortium name="EnsemblMetazoa"/>
        </authorList>
    </citation>
    <scope>IDENTIFICATION</scope>
</reference>
<dbReference type="EMBL" id="ATLV01023957">
    <property type="status" value="NOT_ANNOTATED_CDS"/>
    <property type="molecule type" value="Genomic_DNA"/>
</dbReference>
<organism evidence="1">
    <name type="scientific">Anopheles sinensis</name>
    <name type="common">Mosquito</name>
    <dbReference type="NCBI Taxonomy" id="74873"/>
    <lineage>
        <taxon>Eukaryota</taxon>
        <taxon>Metazoa</taxon>
        <taxon>Ecdysozoa</taxon>
        <taxon>Arthropoda</taxon>
        <taxon>Hexapoda</taxon>
        <taxon>Insecta</taxon>
        <taxon>Pterygota</taxon>
        <taxon>Neoptera</taxon>
        <taxon>Endopterygota</taxon>
        <taxon>Diptera</taxon>
        <taxon>Nematocera</taxon>
        <taxon>Culicoidea</taxon>
        <taxon>Culicidae</taxon>
        <taxon>Anophelinae</taxon>
        <taxon>Anopheles</taxon>
    </lineage>
</organism>
<dbReference type="AlphaFoldDB" id="A0A084WIZ5"/>
<dbReference type="Proteomes" id="UP000030765">
    <property type="component" value="Unassembled WGS sequence"/>
</dbReference>
<dbReference type="VEuPathDB" id="VectorBase:ASIC018254"/>
<sequence length="174" mass="19779">MLNNTKLDEMDHDTVQGRVLLSISRTMYTPGRQLFYRHQHRKANPPRVLRRAVAYSKYLCFLWFLVICDSQTASRVPFRTLWLASASSIGVPSTTPHWDRWRPTEGPSLSEQQFLPMGGDKHSDSIISSAEADDRRTPGFQQQSATVNHTKLQEIVMEGLGLSAIPDVRMVSFC</sequence>
<accession>A0A084WIZ5</accession>
<keyword evidence="3" id="KW-1185">Reference proteome</keyword>
<reference evidence="1 3" key="1">
    <citation type="journal article" date="2014" name="BMC Genomics">
        <title>Genome sequence of Anopheles sinensis provides insight into genetics basis of mosquito competence for malaria parasites.</title>
        <authorList>
            <person name="Zhou D."/>
            <person name="Zhang D."/>
            <person name="Ding G."/>
            <person name="Shi L."/>
            <person name="Hou Q."/>
            <person name="Ye Y."/>
            <person name="Xu Y."/>
            <person name="Zhou H."/>
            <person name="Xiong C."/>
            <person name="Li S."/>
            <person name="Yu J."/>
            <person name="Hong S."/>
            <person name="Yu X."/>
            <person name="Zou P."/>
            <person name="Chen C."/>
            <person name="Chang X."/>
            <person name="Wang W."/>
            <person name="Lv Y."/>
            <person name="Sun Y."/>
            <person name="Ma L."/>
            <person name="Shen B."/>
            <person name="Zhu C."/>
        </authorList>
    </citation>
    <scope>NUCLEOTIDE SEQUENCE [LARGE SCALE GENOMIC DNA]</scope>
</reference>
<dbReference type="VEuPathDB" id="VectorBase:ASIS022120"/>
<evidence type="ECO:0000313" key="2">
    <source>
        <dbReference type="EnsemblMetazoa" id="ASIC018254-PA"/>
    </source>
</evidence>
<evidence type="ECO:0000313" key="3">
    <source>
        <dbReference type="Proteomes" id="UP000030765"/>
    </source>
</evidence>
<evidence type="ECO:0000313" key="1">
    <source>
        <dbReference type="EMBL" id="KFB50189.1"/>
    </source>
</evidence>
<protein>
    <submittedName>
        <fullName evidence="1 2">Uncharacterized protein</fullName>
    </submittedName>
</protein>